<name>A0A916LJN0_KRYT1</name>
<protein>
    <submittedName>
        <fullName evidence="1">Uncharacterized protein</fullName>
    </submittedName>
</protein>
<reference evidence="1 2" key="1">
    <citation type="submission" date="2015-11" db="EMBL/GenBank/DDBJ databases">
        <authorList>
            <person name="Varghese N."/>
        </authorList>
    </citation>
    <scope>NUCLEOTIDE SEQUENCE [LARGE SCALE GENOMIC DNA]</scope>
    <source>
        <strain evidence="1 2">JGI-25</strain>
    </source>
</reference>
<evidence type="ECO:0000313" key="2">
    <source>
        <dbReference type="Proteomes" id="UP000243105"/>
    </source>
</evidence>
<dbReference type="AlphaFoldDB" id="A0A916LJN0"/>
<proteinExistence type="predicted"/>
<dbReference type="EMBL" id="CZVV01000056">
    <property type="protein sequence ID" value="CUT01765.1"/>
    <property type="molecule type" value="Genomic_DNA"/>
</dbReference>
<dbReference type="RefSeq" id="WP_072263924.1">
    <property type="nucleotide sequence ID" value="NZ_CZVV01000056.1"/>
</dbReference>
<evidence type="ECO:0000313" key="1">
    <source>
        <dbReference type="EMBL" id="CUT01765.1"/>
    </source>
</evidence>
<comment type="caution">
    <text evidence="1">The sequence shown here is derived from an EMBL/GenBank/DDBJ whole genome shotgun (WGS) entry which is preliminary data.</text>
</comment>
<sequence>MRKFVFLFLLAGFLLSQDKKIEQIYYTICDRSGIEVDKPFDFKPFDTGKCGFRLYVEAGKNWDKFNEIQKSNIKKSLERPQLQTSVLSQSGKFRIHFDTTGVNEPFLFDEYGRKNSKLVEDVC</sequence>
<organism evidence="1 2">
    <name type="scientific">Kryptobacter tengchongensis</name>
    <dbReference type="NCBI Taxonomy" id="1643429"/>
    <lineage>
        <taxon>Bacteria</taxon>
        <taxon>Pseudomonadati</taxon>
        <taxon>Candidatus Kryptoniota</taxon>
        <taxon>Candidatus Kryptobacter</taxon>
    </lineage>
</organism>
<accession>A0A916LJN0</accession>
<dbReference type="Proteomes" id="UP000243105">
    <property type="component" value="Unassembled WGS sequence"/>
</dbReference>
<gene>
    <name evidence="1" type="ORF">JGI25_00950</name>
</gene>